<dbReference type="Gene3D" id="3.40.630.30">
    <property type="match status" value="1"/>
</dbReference>
<evidence type="ECO:0000313" key="2">
    <source>
        <dbReference type="EMBL" id="RPF50606.1"/>
    </source>
</evidence>
<dbReference type="EMBL" id="RKRF01000012">
    <property type="protein sequence ID" value="RPF50606.1"/>
    <property type="molecule type" value="Genomic_DNA"/>
</dbReference>
<accession>A0A3N5AZA4</accession>
<dbReference type="GO" id="GO:0005737">
    <property type="term" value="C:cytoplasm"/>
    <property type="evidence" value="ECO:0007669"/>
    <property type="project" value="TreeGrafter"/>
</dbReference>
<dbReference type="OrthoDB" id="9785602at2"/>
<dbReference type="SUPFAM" id="SSF55729">
    <property type="entry name" value="Acyl-CoA N-acyltransferases (Nat)"/>
    <property type="match status" value="1"/>
</dbReference>
<dbReference type="Proteomes" id="UP000276443">
    <property type="component" value="Unassembled WGS sequence"/>
</dbReference>
<evidence type="ECO:0000313" key="3">
    <source>
        <dbReference type="Proteomes" id="UP000276443"/>
    </source>
</evidence>
<dbReference type="InterPro" id="IPR051531">
    <property type="entry name" value="N-acetyltransferase"/>
</dbReference>
<dbReference type="PANTHER" id="PTHR43792">
    <property type="entry name" value="GNAT FAMILY, PUTATIVE (AFU_ORTHOLOGUE AFUA_3G00765)-RELATED-RELATED"/>
    <property type="match status" value="1"/>
</dbReference>
<sequence length="180" mass="21184">MKHIFGKMPTLETDRTLLRPIDHHDAEDMFEYASKHEVADQVTWPVHQTIEDTHQFIDIVLDRYQYGKVAPWGIYHKQDKKIIGTADFVWWNSDHSVAEIGYVLSPEYWGQGIVPEVVKTIVDFGFNEMNLVRIQAKCFDHNPNSERVMQKVGMEYEGLMKKRYYVKGEYKTIKIYAIVK</sequence>
<comment type="caution">
    <text evidence="2">The sequence shown here is derived from an EMBL/GenBank/DDBJ whole genome shotgun (WGS) entry which is preliminary data.</text>
</comment>
<keyword evidence="3" id="KW-1185">Reference proteome</keyword>
<dbReference type="PROSITE" id="PS51186">
    <property type="entry name" value="GNAT"/>
    <property type="match status" value="1"/>
</dbReference>
<proteinExistence type="predicted"/>
<reference evidence="2 3" key="1">
    <citation type="submission" date="2018-11" db="EMBL/GenBank/DDBJ databases">
        <title>Genomic Encyclopedia of Type Strains, Phase IV (KMG-IV): sequencing the most valuable type-strain genomes for metagenomic binning, comparative biology and taxonomic classification.</title>
        <authorList>
            <person name="Goeker M."/>
        </authorList>
    </citation>
    <scope>NUCLEOTIDE SEQUENCE [LARGE SCALE GENOMIC DNA]</scope>
    <source>
        <strain evidence="2 3">DSM 18090</strain>
    </source>
</reference>
<dbReference type="InterPro" id="IPR016181">
    <property type="entry name" value="Acyl_CoA_acyltransferase"/>
</dbReference>
<dbReference type="GO" id="GO:0008999">
    <property type="term" value="F:protein-N-terminal-alanine acetyltransferase activity"/>
    <property type="evidence" value="ECO:0007669"/>
    <property type="project" value="TreeGrafter"/>
</dbReference>
<name>A0A3N5AZA4_9BACI</name>
<protein>
    <submittedName>
        <fullName evidence="2">Ribosomal-protein-alanine N-acetyltransferase</fullName>
    </submittedName>
</protein>
<dbReference type="AlphaFoldDB" id="A0A3N5AZA4"/>
<dbReference type="CDD" id="cd04301">
    <property type="entry name" value="NAT_SF"/>
    <property type="match status" value="1"/>
</dbReference>
<evidence type="ECO:0000259" key="1">
    <source>
        <dbReference type="PROSITE" id="PS51186"/>
    </source>
</evidence>
<feature type="domain" description="N-acetyltransferase" evidence="1">
    <location>
        <begin position="16"/>
        <end position="176"/>
    </location>
</feature>
<dbReference type="Pfam" id="PF13302">
    <property type="entry name" value="Acetyltransf_3"/>
    <property type="match status" value="1"/>
</dbReference>
<gene>
    <name evidence="2" type="ORF">EDC24_2574</name>
</gene>
<dbReference type="InterPro" id="IPR000182">
    <property type="entry name" value="GNAT_dom"/>
</dbReference>
<organism evidence="2 3">
    <name type="scientific">Aquisalibacillus elongatus</name>
    <dbReference type="NCBI Taxonomy" id="485577"/>
    <lineage>
        <taxon>Bacteria</taxon>
        <taxon>Bacillati</taxon>
        <taxon>Bacillota</taxon>
        <taxon>Bacilli</taxon>
        <taxon>Bacillales</taxon>
        <taxon>Bacillaceae</taxon>
        <taxon>Aquisalibacillus</taxon>
    </lineage>
</organism>
<keyword evidence="2" id="KW-0808">Transferase</keyword>
<dbReference type="PANTHER" id="PTHR43792:SF9">
    <property type="entry name" value="RIBOSOMAL-PROTEIN-ALANINE ACETYLTRANSFERASE"/>
    <property type="match status" value="1"/>
</dbReference>
<dbReference type="RefSeq" id="WP_124223159.1">
    <property type="nucleotide sequence ID" value="NZ_RKRF01000012.1"/>
</dbReference>